<reference evidence="2" key="1">
    <citation type="journal article" date="2019" name="Int. J. Syst. Evol. Microbiol.">
        <title>The Global Catalogue of Microorganisms (GCM) 10K type strain sequencing project: providing services to taxonomists for standard genome sequencing and annotation.</title>
        <authorList>
            <consortium name="The Broad Institute Genomics Platform"/>
            <consortium name="The Broad Institute Genome Sequencing Center for Infectious Disease"/>
            <person name="Wu L."/>
            <person name="Ma J."/>
        </authorList>
    </citation>
    <scope>NUCLEOTIDE SEQUENCE [LARGE SCALE GENOMIC DNA]</scope>
    <source>
        <strain evidence="2">CCUG 58127</strain>
    </source>
</reference>
<accession>A0ABW2AM47</accession>
<gene>
    <name evidence="1" type="ORF">ACFQDH_22990</name>
</gene>
<dbReference type="Pfam" id="PF02643">
    <property type="entry name" value="DUF192"/>
    <property type="match status" value="1"/>
</dbReference>
<dbReference type="Proteomes" id="UP001596298">
    <property type="component" value="Unassembled WGS sequence"/>
</dbReference>
<organism evidence="1 2">
    <name type="scientific">Flexivirga alba</name>
    <dbReference type="NCBI Taxonomy" id="702742"/>
    <lineage>
        <taxon>Bacteria</taxon>
        <taxon>Bacillati</taxon>
        <taxon>Actinomycetota</taxon>
        <taxon>Actinomycetes</taxon>
        <taxon>Micrococcales</taxon>
        <taxon>Dermacoccaceae</taxon>
        <taxon>Flexivirga</taxon>
    </lineage>
</organism>
<evidence type="ECO:0000313" key="1">
    <source>
        <dbReference type="EMBL" id="MFC6708022.1"/>
    </source>
</evidence>
<dbReference type="InterPro" id="IPR003795">
    <property type="entry name" value="DUF192"/>
</dbReference>
<dbReference type="RefSeq" id="WP_382404686.1">
    <property type="nucleotide sequence ID" value="NZ_JBHSWH010000001.1"/>
</dbReference>
<protein>
    <submittedName>
        <fullName evidence="1">DUF192 domain-containing protein</fullName>
    </submittedName>
</protein>
<dbReference type="Gene3D" id="2.60.120.1140">
    <property type="entry name" value="Protein of unknown function DUF192"/>
    <property type="match status" value="1"/>
</dbReference>
<dbReference type="InterPro" id="IPR038695">
    <property type="entry name" value="Saro_0823-like_sf"/>
</dbReference>
<sequence>MGTRTFGPGPHRLLRNGLPVGACAVADNARTRRKGLLGTDEVAGALWLTRCPSVHMVGMRYPIDVAVLDKEGTVLRVATLRPWLGMTRPRLRAAVTVEAAAGALASWGVEPGDRLAVQYE</sequence>
<evidence type="ECO:0000313" key="2">
    <source>
        <dbReference type="Proteomes" id="UP001596298"/>
    </source>
</evidence>
<proteinExistence type="predicted"/>
<comment type="caution">
    <text evidence="1">The sequence shown here is derived from an EMBL/GenBank/DDBJ whole genome shotgun (WGS) entry which is preliminary data.</text>
</comment>
<keyword evidence="2" id="KW-1185">Reference proteome</keyword>
<name>A0ABW2AM47_9MICO</name>
<dbReference type="EMBL" id="JBHSWH010000001">
    <property type="protein sequence ID" value="MFC6708022.1"/>
    <property type="molecule type" value="Genomic_DNA"/>
</dbReference>